<dbReference type="Proteomes" id="UP000622580">
    <property type="component" value="Unassembled WGS sequence"/>
</dbReference>
<accession>A0A941D432</accession>
<keyword evidence="3" id="KW-1185">Reference proteome</keyword>
<dbReference type="PROSITE" id="PS51257">
    <property type="entry name" value="PROKAR_LIPOPROTEIN"/>
    <property type="match status" value="1"/>
</dbReference>
<name>A0A941D432_9CAUL</name>
<dbReference type="GO" id="GO:0003677">
    <property type="term" value="F:DNA binding"/>
    <property type="evidence" value="ECO:0007669"/>
    <property type="project" value="InterPro"/>
</dbReference>
<evidence type="ECO:0000313" key="3">
    <source>
        <dbReference type="Proteomes" id="UP000622580"/>
    </source>
</evidence>
<evidence type="ECO:0000313" key="2">
    <source>
        <dbReference type="EMBL" id="MBR7621264.1"/>
    </source>
</evidence>
<dbReference type="GO" id="GO:0000786">
    <property type="term" value="C:nucleosome"/>
    <property type="evidence" value="ECO:0007669"/>
    <property type="project" value="InterPro"/>
</dbReference>
<dbReference type="InterPro" id="IPR005819">
    <property type="entry name" value="H1/H5"/>
</dbReference>
<dbReference type="PRINTS" id="PR00624">
    <property type="entry name" value="HISTONEH5"/>
</dbReference>
<feature type="compositionally biased region" description="Basic and acidic residues" evidence="1">
    <location>
        <begin position="230"/>
        <end position="276"/>
    </location>
</feature>
<organism evidence="2 3">
    <name type="scientific">Phenylobacterium glaciei</name>
    <dbReference type="NCBI Taxonomy" id="2803784"/>
    <lineage>
        <taxon>Bacteria</taxon>
        <taxon>Pseudomonadati</taxon>
        <taxon>Pseudomonadota</taxon>
        <taxon>Alphaproteobacteria</taxon>
        <taxon>Caulobacterales</taxon>
        <taxon>Caulobacteraceae</taxon>
        <taxon>Phenylobacterium</taxon>
    </lineage>
</organism>
<dbReference type="GO" id="GO:0006334">
    <property type="term" value="P:nucleosome assembly"/>
    <property type="evidence" value="ECO:0007669"/>
    <property type="project" value="InterPro"/>
</dbReference>
<comment type="caution">
    <text evidence="2">The sequence shown here is derived from an EMBL/GenBank/DDBJ whole genome shotgun (WGS) entry which is preliminary data.</text>
</comment>
<proteinExistence type="predicted"/>
<reference evidence="2" key="1">
    <citation type="submission" date="2021-04" db="EMBL/GenBank/DDBJ databases">
        <title>Draft genome assembly of strain Phenylobacterium sp. 20VBR1 using MiniION and Illumina platforms.</title>
        <authorList>
            <person name="Thomas F.A."/>
            <person name="Krishnan K.P."/>
            <person name="Sinha R.K."/>
        </authorList>
    </citation>
    <scope>NUCLEOTIDE SEQUENCE</scope>
    <source>
        <strain evidence="2">20VBR1</strain>
    </source>
</reference>
<dbReference type="AlphaFoldDB" id="A0A941D432"/>
<dbReference type="EMBL" id="JAGSGD010000001">
    <property type="protein sequence ID" value="MBR7621264.1"/>
    <property type="molecule type" value="Genomic_DNA"/>
</dbReference>
<gene>
    <name evidence="2" type="ORF">JKL49_17855</name>
</gene>
<sequence length="276" mass="29276">MLRLLPLALILALAGCDKPAPRTMKLAPVPQPSLPVEKVVAPSTRTQPITWDATEETFRLGTTPLKSVRMWTFDGASDGFVLAGGVTGLAQKAGLRLTNQTPDPALRSPSNLEINGARGSLVLVRLTRKQASPAWDGSLYYTTATHGESQGFFAKPVMGGSPAVNETLILAYDMTHPMGGGDDWTTSLISQIRLDTDDSPGGAFVIRQIAVTENPGREALGLKPAPKPPEAAKAEPEKAVEPVKSKTEKATPEKPKAKSEKAEPAKKAETKPAAKP</sequence>
<dbReference type="GO" id="GO:0030527">
    <property type="term" value="F:structural constituent of chromatin"/>
    <property type="evidence" value="ECO:0007669"/>
    <property type="project" value="InterPro"/>
</dbReference>
<protein>
    <submittedName>
        <fullName evidence="2">Uncharacterized protein</fullName>
    </submittedName>
</protein>
<evidence type="ECO:0000256" key="1">
    <source>
        <dbReference type="SAM" id="MobiDB-lite"/>
    </source>
</evidence>
<feature type="region of interest" description="Disordered" evidence="1">
    <location>
        <begin position="217"/>
        <end position="276"/>
    </location>
</feature>
<dbReference type="RefSeq" id="WP_215342298.1">
    <property type="nucleotide sequence ID" value="NZ_JAGSGD010000001.1"/>
</dbReference>